<dbReference type="Proteomes" id="UP000492821">
    <property type="component" value="Unassembled WGS sequence"/>
</dbReference>
<keyword evidence="1" id="KW-1185">Reference proteome</keyword>
<evidence type="ECO:0000313" key="2">
    <source>
        <dbReference type="WBParaSite" id="Pan_g4681.t1"/>
    </source>
</evidence>
<dbReference type="WBParaSite" id="Pan_g4681.t1">
    <property type="protein sequence ID" value="Pan_g4681.t1"/>
    <property type="gene ID" value="Pan_g4681"/>
</dbReference>
<protein>
    <submittedName>
        <fullName evidence="2">Uncharacterized protein</fullName>
    </submittedName>
</protein>
<proteinExistence type="predicted"/>
<dbReference type="AlphaFoldDB" id="A0A7E4VXN8"/>
<organism evidence="1 2">
    <name type="scientific">Panagrellus redivivus</name>
    <name type="common">Microworm</name>
    <dbReference type="NCBI Taxonomy" id="6233"/>
    <lineage>
        <taxon>Eukaryota</taxon>
        <taxon>Metazoa</taxon>
        <taxon>Ecdysozoa</taxon>
        <taxon>Nematoda</taxon>
        <taxon>Chromadorea</taxon>
        <taxon>Rhabditida</taxon>
        <taxon>Tylenchina</taxon>
        <taxon>Panagrolaimomorpha</taxon>
        <taxon>Panagrolaimoidea</taxon>
        <taxon>Panagrolaimidae</taxon>
        <taxon>Panagrellus</taxon>
    </lineage>
</organism>
<sequence length="85" mass="9374">MARHLQRHPFRQIEAIFYANLVLKCPKVKQDPRRPVCGFVFFSAQFSKNKYFFLTLDDGPPPPPASAIIGSGIFAHAGPAGADSD</sequence>
<reference evidence="1" key="1">
    <citation type="journal article" date="2013" name="Genetics">
        <title>The draft genome and transcriptome of Panagrellus redivivus are shaped by the harsh demands of a free-living lifestyle.</title>
        <authorList>
            <person name="Srinivasan J."/>
            <person name="Dillman A.R."/>
            <person name="Macchietto M.G."/>
            <person name="Heikkinen L."/>
            <person name="Lakso M."/>
            <person name="Fracchia K.M."/>
            <person name="Antoshechkin I."/>
            <person name="Mortazavi A."/>
            <person name="Wong G."/>
            <person name="Sternberg P.W."/>
        </authorList>
    </citation>
    <scope>NUCLEOTIDE SEQUENCE [LARGE SCALE GENOMIC DNA]</scope>
    <source>
        <strain evidence="1">MT8872</strain>
    </source>
</reference>
<evidence type="ECO:0000313" key="1">
    <source>
        <dbReference type="Proteomes" id="UP000492821"/>
    </source>
</evidence>
<name>A0A7E4VXN8_PANRE</name>
<accession>A0A7E4VXN8</accession>
<reference evidence="2" key="2">
    <citation type="submission" date="2020-10" db="UniProtKB">
        <authorList>
            <consortium name="WormBaseParasite"/>
        </authorList>
    </citation>
    <scope>IDENTIFICATION</scope>
</reference>